<reference evidence="1 2" key="1">
    <citation type="journal article" date="2024" name="G3 (Bethesda)">
        <title>Genome assembly of Hibiscus sabdariffa L. provides insights into metabolisms of medicinal natural products.</title>
        <authorList>
            <person name="Kim T."/>
        </authorList>
    </citation>
    <scope>NUCLEOTIDE SEQUENCE [LARGE SCALE GENOMIC DNA]</scope>
    <source>
        <strain evidence="1">TK-2024</strain>
        <tissue evidence="1">Old leaves</tissue>
    </source>
</reference>
<keyword evidence="2" id="KW-1185">Reference proteome</keyword>
<gene>
    <name evidence="1" type="ORF">V6N12_047510</name>
</gene>
<evidence type="ECO:0000313" key="2">
    <source>
        <dbReference type="Proteomes" id="UP001472677"/>
    </source>
</evidence>
<protein>
    <submittedName>
        <fullName evidence="1">Uncharacterized protein</fullName>
    </submittedName>
</protein>
<dbReference type="EMBL" id="JBBPBM010000032">
    <property type="protein sequence ID" value="KAK8534113.1"/>
    <property type="molecule type" value="Genomic_DNA"/>
</dbReference>
<sequence length="148" mass="16599">MKVAAATESSTSLVLGLNEIFELKMYDIFKLSSTKMIQRGSNRKPSLVGYAIKVAPTKNKANASPEKIAALRARADDLNERVGRVVDEILNLTLYEYSELMSLVNNMIEPSTKTVRLVEQFERKVPAIAFTFAMKVKLFLGTEKVQRL</sequence>
<comment type="caution">
    <text evidence="1">The sequence shown here is derived from an EMBL/GenBank/DDBJ whole genome shotgun (WGS) entry which is preliminary data.</text>
</comment>
<accession>A0ABR2DB29</accession>
<proteinExistence type="predicted"/>
<evidence type="ECO:0000313" key="1">
    <source>
        <dbReference type="EMBL" id="KAK8534113.1"/>
    </source>
</evidence>
<name>A0ABR2DB29_9ROSI</name>
<organism evidence="1 2">
    <name type="scientific">Hibiscus sabdariffa</name>
    <name type="common">roselle</name>
    <dbReference type="NCBI Taxonomy" id="183260"/>
    <lineage>
        <taxon>Eukaryota</taxon>
        <taxon>Viridiplantae</taxon>
        <taxon>Streptophyta</taxon>
        <taxon>Embryophyta</taxon>
        <taxon>Tracheophyta</taxon>
        <taxon>Spermatophyta</taxon>
        <taxon>Magnoliopsida</taxon>
        <taxon>eudicotyledons</taxon>
        <taxon>Gunneridae</taxon>
        <taxon>Pentapetalae</taxon>
        <taxon>rosids</taxon>
        <taxon>malvids</taxon>
        <taxon>Malvales</taxon>
        <taxon>Malvaceae</taxon>
        <taxon>Malvoideae</taxon>
        <taxon>Hibiscus</taxon>
    </lineage>
</organism>
<dbReference type="Proteomes" id="UP001472677">
    <property type="component" value="Unassembled WGS sequence"/>
</dbReference>